<dbReference type="Proteomes" id="UP000317429">
    <property type="component" value="Chromosome"/>
</dbReference>
<dbReference type="AlphaFoldDB" id="A0A518DCB5"/>
<dbReference type="EMBL" id="CP036291">
    <property type="protein sequence ID" value="QDU89131.1"/>
    <property type="molecule type" value="Genomic_DNA"/>
</dbReference>
<dbReference type="RefSeq" id="WP_145285025.1">
    <property type="nucleotide sequence ID" value="NZ_CP036291.1"/>
</dbReference>
<accession>A0A518DCB5</accession>
<proteinExistence type="inferred from homology"/>
<dbReference type="GO" id="GO:0016987">
    <property type="term" value="F:sigma factor activity"/>
    <property type="evidence" value="ECO:0007669"/>
    <property type="project" value="UniProtKB-KW"/>
</dbReference>
<evidence type="ECO:0000313" key="8">
    <source>
        <dbReference type="Proteomes" id="UP000317429"/>
    </source>
</evidence>
<dbReference type="GO" id="GO:0006352">
    <property type="term" value="P:DNA-templated transcription initiation"/>
    <property type="evidence" value="ECO:0007669"/>
    <property type="project" value="InterPro"/>
</dbReference>
<feature type="domain" description="RNA polymerase sigma factor 70 region 4 type 2" evidence="6">
    <location>
        <begin position="110"/>
        <end position="163"/>
    </location>
</feature>
<keyword evidence="2" id="KW-0805">Transcription regulation</keyword>
<dbReference type="InterPro" id="IPR007627">
    <property type="entry name" value="RNA_pol_sigma70_r2"/>
</dbReference>
<dbReference type="InterPro" id="IPR014331">
    <property type="entry name" value="RNA_pol_sigma70_ECF_RHOBA"/>
</dbReference>
<dbReference type="PANTHER" id="PTHR43133">
    <property type="entry name" value="RNA POLYMERASE ECF-TYPE SIGMA FACTO"/>
    <property type="match status" value="1"/>
</dbReference>
<dbReference type="InterPro" id="IPR036388">
    <property type="entry name" value="WH-like_DNA-bd_sf"/>
</dbReference>
<dbReference type="InterPro" id="IPR039425">
    <property type="entry name" value="RNA_pol_sigma-70-like"/>
</dbReference>
<dbReference type="InterPro" id="IPR013325">
    <property type="entry name" value="RNA_pol_sigma_r2"/>
</dbReference>
<keyword evidence="8" id="KW-1185">Reference proteome</keyword>
<feature type="domain" description="RNA polymerase sigma-70 region 2" evidence="5">
    <location>
        <begin position="15"/>
        <end position="82"/>
    </location>
</feature>
<dbReference type="Pfam" id="PF08281">
    <property type="entry name" value="Sigma70_r4_2"/>
    <property type="match status" value="1"/>
</dbReference>
<protein>
    <submittedName>
        <fullName evidence="7">RNA polymerase sigma factor</fullName>
    </submittedName>
</protein>
<dbReference type="OrthoDB" id="6383365at2"/>
<dbReference type="Gene3D" id="1.10.10.10">
    <property type="entry name" value="Winged helix-like DNA-binding domain superfamily/Winged helix DNA-binding domain"/>
    <property type="match status" value="1"/>
</dbReference>
<dbReference type="NCBIfam" id="TIGR02937">
    <property type="entry name" value="sigma70-ECF"/>
    <property type="match status" value="1"/>
</dbReference>
<evidence type="ECO:0000259" key="6">
    <source>
        <dbReference type="Pfam" id="PF08281"/>
    </source>
</evidence>
<evidence type="ECO:0000313" key="7">
    <source>
        <dbReference type="EMBL" id="QDU89131.1"/>
    </source>
</evidence>
<dbReference type="GO" id="GO:0003677">
    <property type="term" value="F:DNA binding"/>
    <property type="evidence" value="ECO:0007669"/>
    <property type="project" value="InterPro"/>
</dbReference>
<dbReference type="Pfam" id="PF04542">
    <property type="entry name" value="Sigma70_r2"/>
    <property type="match status" value="1"/>
</dbReference>
<evidence type="ECO:0000256" key="3">
    <source>
        <dbReference type="ARBA" id="ARBA00023082"/>
    </source>
</evidence>
<dbReference type="PANTHER" id="PTHR43133:SF51">
    <property type="entry name" value="RNA POLYMERASE SIGMA FACTOR"/>
    <property type="match status" value="1"/>
</dbReference>
<keyword evidence="4" id="KW-0804">Transcription</keyword>
<dbReference type="SUPFAM" id="SSF88659">
    <property type="entry name" value="Sigma3 and sigma4 domains of RNA polymerase sigma factors"/>
    <property type="match status" value="1"/>
</dbReference>
<name>A0A518DCB5_9BACT</name>
<dbReference type="InterPro" id="IPR014284">
    <property type="entry name" value="RNA_pol_sigma-70_dom"/>
</dbReference>
<sequence length="177" mass="20517">MDPHNPRLHEQFLTLFTSNESAIRAYVRRLVPTRHDAADVMQGVSLVLWKKFRELDQPSDFRKWSFGVARYETLAWLRDKARDRLVLADDVLHTVAQESGRDEERLSAQREALEGCLEKLPKEQRTMILAAYAPDAAIQNVAKQSGRTVAAFYQWLHRMRLRLLECTRRTLQAEGLA</sequence>
<evidence type="ECO:0000256" key="2">
    <source>
        <dbReference type="ARBA" id="ARBA00023015"/>
    </source>
</evidence>
<reference evidence="7 8" key="1">
    <citation type="submission" date="2019-02" db="EMBL/GenBank/DDBJ databases">
        <title>Deep-cultivation of Planctomycetes and their phenomic and genomic characterization uncovers novel biology.</title>
        <authorList>
            <person name="Wiegand S."/>
            <person name="Jogler M."/>
            <person name="Boedeker C."/>
            <person name="Pinto D."/>
            <person name="Vollmers J."/>
            <person name="Rivas-Marin E."/>
            <person name="Kohn T."/>
            <person name="Peeters S.H."/>
            <person name="Heuer A."/>
            <person name="Rast P."/>
            <person name="Oberbeckmann S."/>
            <person name="Bunk B."/>
            <person name="Jeske O."/>
            <person name="Meyerdierks A."/>
            <person name="Storesund J.E."/>
            <person name="Kallscheuer N."/>
            <person name="Luecker S."/>
            <person name="Lage O.M."/>
            <person name="Pohl T."/>
            <person name="Merkel B.J."/>
            <person name="Hornburger P."/>
            <person name="Mueller R.-W."/>
            <person name="Bruemmer F."/>
            <person name="Labrenz M."/>
            <person name="Spormann A.M."/>
            <person name="Op den Camp H."/>
            <person name="Overmann J."/>
            <person name="Amann R."/>
            <person name="Jetten M.S.M."/>
            <person name="Mascher T."/>
            <person name="Medema M.H."/>
            <person name="Devos D.P."/>
            <person name="Kaster A.-K."/>
            <person name="Ovreas L."/>
            <person name="Rohde M."/>
            <person name="Galperin M.Y."/>
            <person name="Jogler C."/>
        </authorList>
    </citation>
    <scope>NUCLEOTIDE SEQUENCE [LARGE SCALE GENOMIC DNA]</scope>
    <source>
        <strain evidence="7 8">Pla175</strain>
    </source>
</reference>
<dbReference type="NCBIfam" id="TIGR02989">
    <property type="entry name" value="Sig-70_gvs1"/>
    <property type="match status" value="1"/>
</dbReference>
<dbReference type="SUPFAM" id="SSF88946">
    <property type="entry name" value="Sigma2 domain of RNA polymerase sigma factors"/>
    <property type="match status" value="1"/>
</dbReference>
<dbReference type="Gene3D" id="1.10.1740.10">
    <property type="match status" value="1"/>
</dbReference>
<comment type="similarity">
    <text evidence="1">Belongs to the sigma-70 factor family. ECF subfamily.</text>
</comment>
<dbReference type="InterPro" id="IPR013249">
    <property type="entry name" value="RNA_pol_sigma70_r4_t2"/>
</dbReference>
<dbReference type="InterPro" id="IPR013324">
    <property type="entry name" value="RNA_pol_sigma_r3/r4-like"/>
</dbReference>
<evidence type="ECO:0000259" key="5">
    <source>
        <dbReference type="Pfam" id="PF04542"/>
    </source>
</evidence>
<gene>
    <name evidence="7" type="ORF">Pla175_25170</name>
</gene>
<evidence type="ECO:0000256" key="1">
    <source>
        <dbReference type="ARBA" id="ARBA00010641"/>
    </source>
</evidence>
<keyword evidence="3" id="KW-0731">Sigma factor</keyword>
<evidence type="ECO:0000256" key="4">
    <source>
        <dbReference type="ARBA" id="ARBA00023163"/>
    </source>
</evidence>
<dbReference type="KEGG" id="pnd:Pla175_25170"/>
<organism evidence="7 8">
    <name type="scientific">Pirellulimonas nuda</name>
    <dbReference type="NCBI Taxonomy" id="2528009"/>
    <lineage>
        <taxon>Bacteria</taxon>
        <taxon>Pseudomonadati</taxon>
        <taxon>Planctomycetota</taxon>
        <taxon>Planctomycetia</taxon>
        <taxon>Pirellulales</taxon>
        <taxon>Lacipirellulaceae</taxon>
        <taxon>Pirellulimonas</taxon>
    </lineage>
</organism>